<evidence type="ECO:0000313" key="11">
    <source>
        <dbReference type="EMBL" id="KKN91315.1"/>
    </source>
</evidence>
<evidence type="ECO:0000259" key="10">
    <source>
        <dbReference type="PROSITE" id="PS50885"/>
    </source>
</evidence>
<keyword evidence="4 8" id="KW-1133">Transmembrane helix</keyword>
<evidence type="ECO:0000256" key="4">
    <source>
        <dbReference type="ARBA" id="ARBA00022989"/>
    </source>
</evidence>
<evidence type="ECO:0008006" key="12">
    <source>
        <dbReference type="Google" id="ProtNLM"/>
    </source>
</evidence>
<protein>
    <recommendedName>
        <fullName evidence="12">Methyl-accepting chemotaxis protein</fullName>
    </recommendedName>
</protein>
<dbReference type="Pfam" id="PF00015">
    <property type="entry name" value="MCPsignal"/>
    <property type="match status" value="1"/>
</dbReference>
<comment type="similarity">
    <text evidence="7">Belongs to the methyl-accepting chemotaxis (MCP) protein family.</text>
</comment>
<evidence type="ECO:0000256" key="7">
    <source>
        <dbReference type="ARBA" id="ARBA00029447"/>
    </source>
</evidence>
<dbReference type="InterPro" id="IPR004089">
    <property type="entry name" value="MCPsignal_dom"/>
</dbReference>
<dbReference type="SMART" id="SM00283">
    <property type="entry name" value="MA"/>
    <property type="match status" value="1"/>
</dbReference>
<dbReference type="PROSITE" id="PS50885">
    <property type="entry name" value="HAMP"/>
    <property type="match status" value="1"/>
</dbReference>
<sequence>MNMLRRFSIFQRLIAVTCLVLIIVLGLVAAFALDYRSSLFDSRSVKTQHLVESGMGVIEHFYQLQQSGELTEEQAQSQAANTLQGLRYGNNDYFWVHSNDLQMIMHPFSTKLVGNSVADVQDPNGKYLFREMVNVVKSQSAGFVDYMWPKPGVTDPVPKISYVSGFKPWGWILGSGIYLDDVNQAFWADMIPKLTLVALGLILLVGINLLIALSISRPIAQAVAAMNDISTGDGDLSRHLDISGNDEVSGLAKGFNAFTDKLAQVIDDLRDVVERNRRIATEVGVAMSKAEVSYNQQNSELDTIASAVEEMSATSDEVAQRMSDSADAARLANEQVVNGQQTADTTSRTMEMLARDIAQAGEAVSELNAQSHTIDSVLGVIRAVAEQTNLLALNAAIEAARAGEQGRGFAVVADEVRTLASRTQASTDEIRSIIDSLQAGTAKAVSSMEGSYQQSEDMQRQVEGSRTALQSIANSVDTITDMTSQVAAAAEEQSRTSTEISSSLSQLSNLGDRVMLELQDTARNTQQLTEAAAQLDQLIGQFKTSRSA</sequence>
<dbReference type="AlphaFoldDB" id="A0A0F9UDR3"/>
<dbReference type="PANTHER" id="PTHR32089:SF119">
    <property type="entry name" value="METHYL-ACCEPTING CHEMOTAXIS PROTEIN CTPL"/>
    <property type="match status" value="1"/>
</dbReference>
<keyword evidence="2" id="KW-1003">Cell membrane</keyword>
<evidence type="ECO:0000256" key="8">
    <source>
        <dbReference type="SAM" id="Phobius"/>
    </source>
</evidence>
<dbReference type="Gene3D" id="3.30.450.20">
    <property type="entry name" value="PAS domain"/>
    <property type="match status" value="1"/>
</dbReference>
<dbReference type="Pfam" id="PF00672">
    <property type="entry name" value="HAMP"/>
    <property type="match status" value="1"/>
</dbReference>
<evidence type="ECO:0000256" key="3">
    <source>
        <dbReference type="ARBA" id="ARBA00022692"/>
    </source>
</evidence>
<dbReference type="GO" id="GO:0006935">
    <property type="term" value="P:chemotaxis"/>
    <property type="evidence" value="ECO:0007669"/>
    <property type="project" value="InterPro"/>
</dbReference>
<dbReference type="PROSITE" id="PS50111">
    <property type="entry name" value="CHEMOTAXIS_TRANSDUC_2"/>
    <property type="match status" value="1"/>
</dbReference>
<dbReference type="GO" id="GO:0005886">
    <property type="term" value="C:plasma membrane"/>
    <property type="evidence" value="ECO:0007669"/>
    <property type="project" value="UniProtKB-SubCell"/>
</dbReference>
<comment type="subcellular location">
    <subcellularLocation>
        <location evidence="1">Cell membrane</location>
        <topology evidence="1">Multi-pass membrane protein</topology>
    </subcellularLocation>
</comment>
<feature type="transmembrane region" description="Helical" evidence="8">
    <location>
        <begin position="194"/>
        <end position="213"/>
    </location>
</feature>
<feature type="domain" description="Methyl-accepting transducer" evidence="9">
    <location>
        <begin position="272"/>
        <end position="508"/>
    </location>
</feature>
<evidence type="ECO:0000256" key="1">
    <source>
        <dbReference type="ARBA" id="ARBA00004651"/>
    </source>
</evidence>
<keyword evidence="5 8" id="KW-0472">Membrane</keyword>
<dbReference type="InterPro" id="IPR003660">
    <property type="entry name" value="HAMP_dom"/>
</dbReference>
<keyword evidence="3 8" id="KW-0812">Transmembrane</keyword>
<evidence type="ECO:0000256" key="6">
    <source>
        <dbReference type="ARBA" id="ARBA00023224"/>
    </source>
</evidence>
<dbReference type="InterPro" id="IPR033480">
    <property type="entry name" value="sCache_2"/>
</dbReference>
<dbReference type="PANTHER" id="PTHR32089">
    <property type="entry name" value="METHYL-ACCEPTING CHEMOTAXIS PROTEIN MCPB"/>
    <property type="match status" value="1"/>
</dbReference>
<proteinExistence type="inferred from homology"/>
<dbReference type="SMART" id="SM00304">
    <property type="entry name" value="HAMP"/>
    <property type="match status" value="1"/>
</dbReference>
<dbReference type="GO" id="GO:0007165">
    <property type="term" value="P:signal transduction"/>
    <property type="evidence" value="ECO:0007669"/>
    <property type="project" value="UniProtKB-KW"/>
</dbReference>
<dbReference type="Pfam" id="PF17200">
    <property type="entry name" value="sCache_2"/>
    <property type="match status" value="1"/>
</dbReference>
<dbReference type="SUPFAM" id="SSF58104">
    <property type="entry name" value="Methyl-accepting chemotaxis protein (MCP) signaling domain"/>
    <property type="match status" value="1"/>
</dbReference>
<dbReference type="Gene3D" id="1.10.287.950">
    <property type="entry name" value="Methyl-accepting chemotaxis protein"/>
    <property type="match status" value="1"/>
</dbReference>
<organism evidence="11">
    <name type="scientific">marine sediment metagenome</name>
    <dbReference type="NCBI Taxonomy" id="412755"/>
    <lineage>
        <taxon>unclassified sequences</taxon>
        <taxon>metagenomes</taxon>
        <taxon>ecological metagenomes</taxon>
    </lineage>
</organism>
<dbReference type="PRINTS" id="PR00260">
    <property type="entry name" value="CHEMTRNSDUCR"/>
</dbReference>
<gene>
    <name evidence="11" type="ORF">LCGC14_0218610</name>
</gene>
<dbReference type="GO" id="GO:0004888">
    <property type="term" value="F:transmembrane signaling receptor activity"/>
    <property type="evidence" value="ECO:0007669"/>
    <property type="project" value="InterPro"/>
</dbReference>
<reference evidence="11" key="1">
    <citation type="journal article" date="2015" name="Nature">
        <title>Complex archaea that bridge the gap between prokaryotes and eukaryotes.</title>
        <authorList>
            <person name="Spang A."/>
            <person name="Saw J.H."/>
            <person name="Jorgensen S.L."/>
            <person name="Zaremba-Niedzwiedzka K."/>
            <person name="Martijn J."/>
            <person name="Lind A.E."/>
            <person name="van Eijk R."/>
            <person name="Schleper C."/>
            <person name="Guy L."/>
            <person name="Ettema T.J."/>
        </authorList>
    </citation>
    <scope>NUCLEOTIDE SEQUENCE</scope>
</reference>
<evidence type="ECO:0000256" key="2">
    <source>
        <dbReference type="ARBA" id="ARBA00022475"/>
    </source>
</evidence>
<name>A0A0F9UDR3_9ZZZZ</name>
<dbReference type="InterPro" id="IPR004090">
    <property type="entry name" value="Chemotax_Me-accpt_rcpt"/>
</dbReference>
<evidence type="ECO:0000259" key="9">
    <source>
        <dbReference type="PROSITE" id="PS50111"/>
    </source>
</evidence>
<keyword evidence="6" id="KW-0807">Transducer</keyword>
<comment type="caution">
    <text evidence="11">The sequence shown here is derived from an EMBL/GenBank/DDBJ whole genome shotgun (WGS) entry which is preliminary data.</text>
</comment>
<dbReference type="FunFam" id="1.10.287.950:FF:000001">
    <property type="entry name" value="Methyl-accepting chemotaxis sensory transducer"/>
    <property type="match status" value="1"/>
</dbReference>
<dbReference type="SMART" id="SM01049">
    <property type="entry name" value="Cache_2"/>
    <property type="match status" value="1"/>
</dbReference>
<dbReference type="CDD" id="cd11386">
    <property type="entry name" value="MCP_signal"/>
    <property type="match status" value="1"/>
</dbReference>
<feature type="domain" description="HAMP" evidence="10">
    <location>
        <begin position="213"/>
        <end position="267"/>
    </location>
</feature>
<accession>A0A0F9UDR3</accession>
<evidence type="ECO:0000256" key="5">
    <source>
        <dbReference type="ARBA" id="ARBA00023136"/>
    </source>
</evidence>
<dbReference type="CDD" id="cd06225">
    <property type="entry name" value="HAMP"/>
    <property type="match status" value="1"/>
</dbReference>
<dbReference type="EMBL" id="LAZR01000104">
    <property type="protein sequence ID" value="KKN91315.1"/>
    <property type="molecule type" value="Genomic_DNA"/>
</dbReference>